<accession>A0ABV7PCY1</accession>
<evidence type="ECO:0000259" key="9">
    <source>
        <dbReference type="PROSITE" id="PS51462"/>
    </source>
</evidence>
<evidence type="ECO:0000313" key="10">
    <source>
        <dbReference type="EMBL" id="MFC3457009.1"/>
    </source>
</evidence>
<evidence type="ECO:0000256" key="8">
    <source>
        <dbReference type="ARBA" id="ARBA00032272"/>
    </source>
</evidence>
<evidence type="ECO:0000313" key="11">
    <source>
        <dbReference type="Proteomes" id="UP001595665"/>
    </source>
</evidence>
<gene>
    <name evidence="10" type="ORF">ACFOPH_01925</name>
</gene>
<dbReference type="Proteomes" id="UP001595665">
    <property type="component" value="Unassembled WGS sequence"/>
</dbReference>
<keyword evidence="6" id="KW-0378">Hydrolase</keyword>
<organism evidence="10 11">
    <name type="scientific">Massilia haematophila</name>
    <dbReference type="NCBI Taxonomy" id="457923"/>
    <lineage>
        <taxon>Bacteria</taxon>
        <taxon>Pseudomonadati</taxon>
        <taxon>Pseudomonadota</taxon>
        <taxon>Betaproteobacteria</taxon>
        <taxon>Burkholderiales</taxon>
        <taxon>Oxalobacteraceae</taxon>
        <taxon>Telluria group</taxon>
        <taxon>Massilia</taxon>
    </lineage>
</organism>
<evidence type="ECO:0000256" key="6">
    <source>
        <dbReference type="ARBA" id="ARBA00022801"/>
    </source>
</evidence>
<dbReference type="InterPro" id="IPR004385">
    <property type="entry name" value="NDP_pyrophosphatase"/>
</dbReference>
<dbReference type="RefSeq" id="WP_379733122.1">
    <property type="nucleotide sequence ID" value="NZ_JBHRVV010000001.1"/>
</dbReference>
<dbReference type="NCBIfam" id="TIGR00052">
    <property type="entry name" value="nudix-type nucleoside diphosphatase, YffH/AdpP family"/>
    <property type="match status" value="1"/>
</dbReference>
<dbReference type="Gene3D" id="3.90.79.10">
    <property type="entry name" value="Nucleoside Triphosphate Pyrophosphohydrolase"/>
    <property type="match status" value="1"/>
</dbReference>
<comment type="caution">
    <text evidence="10">The sequence shown here is derived from an EMBL/GenBank/DDBJ whole genome shotgun (WGS) entry which is preliminary data.</text>
</comment>
<dbReference type="InterPro" id="IPR015797">
    <property type="entry name" value="NUDIX_hydrolase-like_dom_sf"/>
</dbReference>
<sequence length="195" mass="21831">MHQDSVRIVGEQLLSDDYFSLKKIAYEQRRRDGAVQHEAREVYASADGATALLYDPVRRTVLLTRQFRIGAHVAGHHGYLLETAAGVLDGADPAERVRAEIREETGYQVDAVEHVMTLFASPGVSTERVHYFVARYTPDKRRDGGGGKQEEGEDIEVLELGYDDVFARLARGEIEDVKTVVLLQYLQLQLMARGA</sequence>
<dbReference type="PROSITE" id="PS51462">
    <property type="entry name" value="NUDIX"/>
    <property type="match status" value="1"/>
</dbReference>
<evidence type="ECO:0000256" key="5">
    <source>
        <dbReference type="ARBA" id="ARBA00016377"/>
    </source>
</evidence>
<dbReference type="InterPro" id="IPR000086">
    <property type="entry name" value="NUDIX_hydrolase_dom"/>
</dbReference>
<proteinExistence type="inferred from homology"/>
<dbReference type="EMBL" id="JBHRVV010000001">
    <property type="protein sequence ID" value="MFC3457009.1"/>
    <property type="molecule type" value="Genomic_DNA"/>
</dbReference>
<reference evidence="11" key="1">
    <citation type="journal article" date="2019" name="Int. J. Syst. Evol. Microbiol.">
        <title>The Global Catalogue of Microorganisms (GCM) 10K type strain sequencing project: providing services to taxonomists for standard genome sequencing and annotation.</title>
        <authorList>
            <consortium name="The Broad Institute Genomics Platform"/>
            <consortium name="The Broad Institute Genome Sequencing Center for Infectious Disease"/>
            <person name="Wu L."/>
            <person name="Ma J."/>
        </authorList>
    </citation>
    <scope>NUCLEOTIDE SEQUENCE [LARGE SCALE GENOMIC DNA]</scope>
    <source>
        <strain evidence="11">CCM 7480</strain>
    </source>
</reference>
<evidence type="ECO:0000256" key="3">
    <source>
        <dbReference type="ARBA" id="ARBA00007275"/>
    </source>
</evidence>
<evidence type="ECO:0000256" key="4">
    <source>
        <dbReference type="ARBA" id="ARBA00011738"/>
    </source>
</evidence>
<comment type="catalytic activity">
    <reaction evidence="1">
        <text>GDP-alpha-D-mannose + H2O = alpha-D-mannose 1-phosphate + GMP + 2 H(+)</text>
        <dbReference type="Rhea" id="RHEA:27978"/>
        <dbReference type="ChEBI" id="CHEBI:15377"/>
        <dbReference type="ChEBI" id="CHEBI:15378"/>
        <dbReference type="ChEBI" id="CHEBI:57527"/>
        <dbReference type="ChEBI" id="CHEBI:58115"/>
        <dbReference type="ChEBI" id="CHEBI:58409"/>
    </reaction>
</comment>
<dbReference type="Pfam" id="PF00293">
    <property type="entry name" value="NUDIX"/>
    <property type="match status" value="1"/>
</dbReference>
<comment type="subunit">
    <text evidence="4">Homodimer.</text>
</comment>
<comment type="cofactor">
    <cofactor evidence="2">
        <name>Mg(2+)</name>
        <dbReference type="ChEBI" id="CHEBI:18420"/>
    </cofactor>
</comment>
<protein>
    <recommendedName>
        <fullName evidence="5">GDP-mannose pyrophosphatase</fullName>
    </recommendedName>
    <alternativeName>
        <fullName evidence="7">GDP-mannose hydrolase</fullName>
    </alternativeName>
    <alternativeName>
        <fullName evidence="8">GDPMK</fullName>
    </alternativeName>
</protein>
<keyword evidence="11" id="KW-1185">Reference proteome</keyword>
<name>A0ABV7PCY1_9BURK</name>
<dbReference type="PANTHER" id="PTHR11839">
    <property type="entry name" value="UDP/ADP-SUGAR PYROPHOSPHATASE"/>
    <property type="match status" value="1"/>
</dbReference>
<feature type="domain" description="Nudix hydrolase" evidence="9">
    <location>
        <begin position="44"/>
        <end position="182"/>
    </location>
</feature>
<evidence type="ECO:0000256" key="7">
    <source>
        <dbReference type="ARBA" id="ARBA00032162"/>
    </source>
</evidence>
<dbReference type="PANTHER" id="PTHR11839:SF18">
    <property type="entry name" value="NUDIX HYDROLASE DOMAIN-CONTAINING PROTEIN"/>
    <property type="match status" value="1"/>
</dbReference>
<comment type="similarity">
    <text evidence="3">Belongs to the Nudix hydrolase family. NudK subfamily.</text>
</comment>
<dbReference type="SUPFAM" id="SSF55811">
    <property type="entry name" value="Nudix"/>
    <property type="match status" value="1"/>
</dbReference>
<evidence type="ECO:0000256" key="1">
    <source>
        <dbReference type="ARBA" id="ARBA00000847"/>
    </source>
</evidence>
<evidence type="ECO:0000256" key="2">
    <source>
        <dbReference type="ARBA" id="ARBA00001946"/>
    </source>
</evidence>